<keyword evidence="1" id="KW-0175">Coiled coil</keyword>
<dbReference type="EMBL" id="CAJNDS010002828">
    <property type="protein sequence ID" value="CAE7611562.1"/>
    <property type="molecule type" value="Genomic_DNA"/>
</dbReference>
<proteinExistence type="predicted"/>
<feature type="transmembrane region" description="Helical" evidence="2">
    <location>
        <begin position="393"/>
        <end position="414"/>
    </location>
</feature>
<sequence length="636" mass="69234">MGVIQCFVNRGTETPDTNLRQALCLLAGLAVSALLIYVYVNDAVPQPFFGMKMPTVPGLQVVMLLNCALGFSSGFGGGAFAWASSELTTIAQDIDTCIHDATWQEVEGVEGAAATVKKDLDKLFEICPPAIEQMLGASVSQAKGHIATAKTEAGLTVEALRDLPGLLQDAASETSEMSGWQLVLQWNCWLPLLAGLSLSAVLVCGGAAGAPDYPVGLYFLAAQNATVNKHLTKKLSSRAFLDLMAGETSSSYGLAEYYLTGEVDNPAVEHLQRAQQAVSASVSWLDENALVQTCPMWEAQRVYGDLTALHASLNVSEESVLKPSNLYGHYKEAVHAGLAITQMILGAICLPFLTVTASWVLDYLSRGGAYQKLDKEGQSSDDEAASKEGELNALYYVVYAFSALIFAVGAWMYFVPQPGLVRPITGTLLFGSGVFLMMNSDLIVTYFRLHEQVEKFRKNNEGYQKNLEKEAQEVRDLRRAQKGFEEIDRKFGKDVERAMKEIKVMQTTARSQVGMTIGRMVKIYLDADGDKRIADAELEEAVATMADIFGAMIKGLRTERLPKMLEAIRGHRSFRKEKTITLDAFSKAFEITLFVPDVKQVAQSVKTVLDDAEIKAAARASKRGRASPKASPKASP</sequence>
<gene>
    <name evidence="3" type="ORF">SNAT2548_LOCUS34767</name>
</gene>
<dbReference type="OrthoDB" id="1711136at2759"/>
<accession>A0A812VCM1</accession>
<protein>
    <recommendedName>
        <fullName evidence="5">EF-hand domain-containing protein</fullName>
    </recommendedName>
</protein>
<organism evidence="3 4">
    <name type="scientific">Symbiodinium natans</name>
    <dbReference type="NCBI Taxonomy" id="878477"/>
    <lineage>
        <taxon>Eukaryota</taxon>
        <taxon>Sar</taxon>
        <taxon>Alveolata</taxon>
        <taxon>Dinophyceae</taxon>
        <taxon>Suessiales</taxon>
        <taxon>Symbiodiniaceae</taxon>
        <taxon>Symbiodinium</taxon>
    </lineage>
</organism>
<keyword evidence="2" id="KW-1133">Transmembrane helix</keyword>
<name>A0A812VCM1_9DINO</name>
<feature type="transmembrane region" description="Helical" evidence="2">
    <location>
        <begin position="19"/>
        <end position="40"/>
    </location>
</feature>
<feature type="coiled-coil region" evidence="1">
    <location>
        <begin position="453"/>
        <end position="480"/>
    </location>
</feature>
<keyword evidence="2" id="KW-0472">Membrane</keyword>
<evidence type="ECO:0008006" key="5">
    <source>
        <dbReference type="Google" id="ProtNLM"/>
    </source>
</evidence>
<comment type="caution">
    <text evidence="3">The sequence shown here is derived from an EMBL/GenBank/DDBJ whole genome shotgun (WGS) entry which is preliminary data.</text>
</comment>
<dbReference type="AlphaFoldDB" id="A0A812VCM1"/>
<evidence type="ECO:0000313" key="3">
    <source>
        <dbReference type="EMBL" id="CAE7611562.1"/>
    </source>
</evidence>
<evidence type="ECO:0000313" key="4">
    <source>
        <dbReference type="Proteomes" id="UP000604046"/>
    </source>
</evidence>
<dbReference type="PROSITE" id="PS00018">
    <property type="entry name" value="EF_HAND_1"/>
    <property type="match status" value="1"/>
</dbReference>
<feature type="transmembrane region" description="Helical" evidence="2">
    <location>
        <begin position="426"/>
        <end position="449"/>
    </location>
</feature>
<dbReference type="Proteomes" id="UP000604046">
    <property type="component" value="Unassembled WGS sequence"/>
</dbReference>
<dbReference type="InterPro" id="IPR018247">
    <property type="entry name" value="EF_Hand_1_Ca_BS"/>
</dbReference>
<reference evidence="3" key="1">
    <citation type="submission" date="2021-02" db="EMBL/GenBank/DDBJ databases">
        <authorList>
            <person name="Dougan E. K."/>
            <person name="Rhodes N."/>
            <person name="Thang M."/>
            <person name="Chan C."/>
        </authorList>
    </citation>
    <scope>NUCLEOTIDE SEQUENCE</scope>
</reference>
<feature type="transmembrane region" description="Helical" evidence="2">
    <location>
        <begin position="61"/>
        <end position="83"/>
    </location>
</feature>
<evidence type="ECO:0000256" key="2">
    <source>
        <dbReference type="SAM" id="Phobius"/>
    </source>
</evidence>
<feature type="transmembrane region" description="Helical" evidence="2">
    <location>
        <begin position="343"/>
        <end position="364"/>
    </location>
</feature>
<keyword evidence="2" id="KW-0812">Transmembrane</keyword>
<evidence type="ECO:0000256" key="1">
    <source>
        <dbReference type="SAM" id="Coils"/>
    </source>
</evidence>
<keyword evidence="4" id="KW-1185">Reference proteome</keyword>